<evidence type="ECO:0000256" key="4">
    <source>
        <dbReference type="ARBA" id="ARBA00022722"/>
    </source>
</evidence>
<evidence type="ECO:0000313" key="9">
    <source>
        <dbReference type="EMBL" id="KZV97372.1"/>
    </source>
</evidence>
<dbReference type="InterPro" id="IPR050092">
    <property type="entry name" value="RNase_H"/>
</dbReference>
<dbReference type="OrthoDB" id="245563at2759"/>
<dbReference type="InterPro" id="IPR002156">
    <property type="entry name" value="RNaseH_domain"/>
</dbReference>
<comment type="catalytic activity">
    <reaction evidence="1">
        <text>Endonucleolytic cleavage to 5'-phosphomonoester.</text>
        <dbReference type="EC" id="3.1.26.4"/>
    </reaction>
</comment>
<proteinExistence type="inferred from homology"/>
<dbReference type="Proteomes" id="UP000077266">
    <property type="component" value="Unassembled WGS sequence"/>
</dbReference>
<evidence type="ECO:0000256" key="5">
    <source>
        <dbReference type="ARBA" id="ARBA00022723"/>
    </source>
</evidence>
<keyword evidence="5" id="KW-0479">Metal-binding</keyword>
<dbReference type="EMBL" id="KV425931">
    <property type="protein sequence ID" value="KZV97372.1"/>
    <property type="molecule type" value="Genomic_DNA"/>
</dbReference>
<dbReference type="GO" id="GO:0046872">
    <property type="term" value="F:metal ion binding"/>
    <property type="evidence" value="ECO:0007669"/>
    <property type="project" value="UniProtKB-KW"/>
</dbReference>
<evidence type="ECO:0000256" key="6">
    <source>
        <dbReference type="ARBA" id="ARBA00022759"/>
    </source>
</evidence>
<dbReference type="PANTHER" id="PTHR10642">
    <property type="entry name" value="RIBONUCLEASE H1"/>
    <property type="match status" value="1"/>
</dbReference>
<name>A0A165L5C6_EXIGL</name>
<dbReference type="SUPFAM" id="SSF53098">
    <property type="entry name" value="Ribonuclease H-like"/>
    <property type="match status" value="1"/>
</dbReference>
<evidence type="ECO:0000313" key="10">
    <source>
        <dbReference type="Proteomes" id="UP000077266"/>
    </source>
</evidence>
<dbReference type="EC" id="3.1.26.4" evidence="3"/>
<dbReference type="InParanoid" id="A0A165L5C6"/>
<protein>
    <recommendedName>
        <fullName evidence="3">ribonuclease H</fullName>
        <ecNumber evidence="3">3.1.26.4</ecNumber>
    </recommendedName>
</protein>
<evidence type="ECO:0000256" key="3">
    <source>
        <dbReference type="ARBA" id="ARBA00012180"/>
    </source>
</evidence>
<sequence length="243" mass="27557">MAKALSIVNRQVATHPYRTRSAPGALESSLAVTPTNRQAVDSATSVDARLGLREADVEDESKWLVLYTDGACTFNGDPDARAGVGVWFGEDDKRNICERCPGKQTNNRAELVALIRALETADDVVLPILLKTDSAYCVRCVREWSKEWARNNWRKRDRTIVRNHRLIRYLLELLNFRHLLGQRVRLQWVKAHKGTAGNEAADTLSRVGALLEAKREPDWNWLRLELEKCWPDYYAQGGKDVSA</sequence>
<dbReference type="GO" id="GO:0004523">
    <property type="term" value="F:RNA-DNA hybrid ribonuclease activity"/>
    <property type="evidence" value="ECO:0007669"/>
    <property type="project" value="UniProtKB-EC"/>
</dbReference>
<dbReference type="GO" id="GO:0003676">
    <property type="term" value="F:nucleic acid binding"/>
    <property type="evidence" value="ECO:0007669"/>
    <property type="project" value="InterPro"/>
</dbReference>
<dbReference type="Gene3D" id="3.30.420.10">
    <property type="entry name" value="Ribonuclease H-like superfamily/Ribonuclease H"/>
    <property type="match status" value="1"/>
</dbReference>
<keyword evidence="4" id="KW-0540">Nuclease</keyword>
<comment type="similarity">
    <text evidence="2">Belongs to the RNase H family.</text>
</comment>
<dbReference type="PANTHER" id="PTHR10642:SF26">
    <property type="entry name" value="RIBONUCLEASE H1"/>
    <property type="match status" value="1"/>
</dbReference>
<keyword evidence="6" id="KW-0255">Endonuclease</keyword>
<evidence type="ECO:0000256" key="1">
    <source>
        <dbReference type="ARBA" id="ARBA00000077"/>
    </source>
</evidence>
<evidence type="ECO:0000256" key="2">
    <source>
        <dbReference type="ARBA" id="ARBA00005300"/>
    </source>
</evidence>
<dbReference type="CDD" id="cd09280">
    <property type="entry name" value="RNase_HI_eukaryote_like"/>
    <property type="match status" value="1"/>
</dbReference>
<feature type="domain" description="RNase H type-1" evidence="8">
    <location>
        <begin position="60"/>
        <end position="210"/>
    </location>
</feature>
<evidence type="ECO:0000256" key="7">
    <source>
        <dbReference type="ARBA" id="ARBA00022801"/>
    </source>
</evidence>
<evidence type="ECO:0000259" key="8">
    <source>
        <dbReference type="PROSITE" id="PS50879"/>
    </source>
</evidence>
<dbReference type="Pfam" id="PF00075">
    <property type="entry name" value="RNase_H"/>
    <property type="match status" value="1"/>
</dbReference>
<dbReference type="AlphaFoldDB" id="A0A165L5C6"/>
<dbReference type="InterPro" id="IPR012337">
    <property type="entry name" value="RNaseH-like_sf"/>
</dbReference>
<keyword evidence="7" id="KW-0378">Hydrolase</keyword>
<dbReference type="PROSITE" id="PS50879">
    <property type="entry name" value="RNASE_H_1"/>
    <property type="match status" value="1"/>
</dbReference>
<organism evidence="9 10">
    <name type="scientific">Exidia glandulosa HHB12029</name>
    <dbReference type="NCBI Taxonomy" id="1314781"/>
    <lineage>
        <taxon>Eukaryota</taxon>
        <taxon>Fungi</taxon>
        <taxon>Dikarya</taxon>
        <taxon>Basidiomycota</taxon>
        <taxon>Agaricomycotina</taxon>
        <taxon>Agaricomycetes</taxon>
        <taxon>Auriculariales</taxon>
        <taxon>Exidiaceae</taxon>
        <taxon>Exidia</taxon>
    </lineage>
</organism>
<dbReference type="STRING" id="1314781.A0A165L5C6"/>
<dbReference type="InterPro" id="IPR036397">
    <property type="entry name" value="RNaseH_sf"/>
</dbReference>
<gene>
    <name evidence="9" type="ORF">EXIGLDRAFT_642308</name>
</gene>
<keyword evidence="10" id="KW-1185">Reference proteome</keyword>
<reference evidence="9 10" key="1">
    <citation type="journal article" date="2016" name="Mol. Biol. Evol.">
        <title>Comparative Genomics of Early-Diverging Mushroom-Forming Fungi Provides Insights into the Origins of Lignocellulose Decay Capabilities.</title>
        <authorList>
            <person name="Nagy L.G."/>
            <person name="Riley R."/>
            <person name="Tritt A."/>
            <person name="Adam C."/>
            <person name="Daum C."/>
            <person name="Floudas D."/>
            <person name="Sun H."/>
            <person name="Yadav J.S."/>
            <person name="Pangilinan J."/>
            <person name="Larsson K.H."/>
            <person name="Matsuura K."/>
            <person name="Barry K."/>
            <person name="Labutti K."/>
            <person name="Kuo R."/>
            <person name="Ohm R.A."/>
            <person name="Bhattacharya S.S."/>
            <person name="Shirouzu T."/>
            <person name="Yoshinaga Y."/>
            <person name="Martin F.M."/>
            <person name="Grigoriev I.V."/>
            <person name="Hibbett D.S."/>
        </authorList>
    </citation>
    <scope>NUCLEOTIDE SEQUENCE [LARGE SCALE GENOMIC DNA]</scope>
    <source>
        <strain evidence="9 10">HHB12029</strain>
    </source>
</reference>
<dbReference type="GO" id="GO:0043137">
    <property type="term" value="P:DNA replication, removal of RNA primer"/>
    <property type="evidence" value="ECO:0007669"/>
    <property type="project" value="TreeGrafter"/>
</dbReference>
<accession>A0A165L5C6</accession>